<dbReference type="GO" id="GO:0016829">
    <property type="term" value="F:lyase activity"/>
    <property type="evidence" value="ECO:0007669"/>
    <property type="project" value="UniProtKB-KW"/>
</dbReference>
<evidence type="ECO:0000313" key="3">
    <source>
        <dbReference type="EMBL" id="GFR38538.1"/>
    </source>
</evidence>
<evidence type="ECO:0008006" key="5">
    <source>
        <dbReference type="Google" id="ProtNLM"/>
    </source>
</evidence>
<sequence length="261" mass="29509">MMMYKGKYGVLVISHGSREEDWVQLVDEAVAQAAIPAGIPVFSSYLELVEGRLIQDGIDCLEAKGVTDIITVPLFISSGSVHIDEIRYALGLEAEPALPTDLPRMRAEAKIHWTSVMDDHPLILEALYDKLRPLSEEPEREVLIVVGHGSREEGFYERWLAVLERAAHRLRELGGFQVAYPAMLQQEEQARQLMEKVQVEHPGCQVILSPFFVSEGYFTRKVVPQRFAGFEWRYNGKTLLPHPAVSKWIAEQVRSVLPGME</sequence>
<proteinExistence type="predicted"/>
<dbReference type="InterPro" id="IPR002762">
    <property type="entry name" value="CbiX-like"/>
</dbReference>
<dbReference type="AlphaFoldDB" id="A0A916QGC5"/>
<gene>
    <name evidence="3" type="ORF">PRECH8_18340</name>
</gene>
<evidence type="ECO:0000256" key="2">
    <source>
        <dbReference type="ARBA" id="ARBA00023239"/>
    </source>
</evidence>
<organism evidence="3 4">
    <name type="scientific">Insulibacter thermoxylanivorax</name>
    <dbReference type="NCBI Taxonomy" id="2749268"/>
    <lineage>
        <taxon>Bacteria</taxon>
        <taxon>Bacillati</taxon>
        <taxon>Bacillota</taxon>
        <taxon>Bacilli</taxon>
        <taxon>Bacillales</taxon>
        <taxon>Paenibacillaceae</taxon>
        <taxon>Insulibacter</taxon>
    </lineage>
</organism>
<dbReference type="Proteomes" id="UP000654993">
    <property type="component" value="Unassembled WGS sequence"/>
</dbReference>
<dbReference type="InterPro" id="IPR050963">
    <property type="entry name" value="Sirohydro_Cobaltochel/CbiX"/>
</dbReference>
<evidence type="ECO:0000256" key="1">
    <source>
        <dbReference type="ARBA" id="ARBA00022723"/>
    </source>
</evidence>
<dbReference type="Gene3D" id="3.40.50.1400">
    <property type="match status" value="2"/>
</dbReference>
<dbReference type="EMBL" id="BMAQ01000020">
    <property type="protein sequence ID" value="GFR38538.1"/>
    <property type="molecule type" value="Genomic_DNA"/>
</dbReference>
<dbReference type="SUPFAM" id="SSF53800">
    <property type="entry name" value="Chelatase"/>
    <property type="match status" value="1"/>
</dbReference>
<protein>
    <recommendedName>
        <fullName evidence="5">Sirohydrochlorin ferrochelatase</fullName>
    </recommendedName>
</protein>
<keyword evidence="1" id="KW-0479">Metal-binding</keyword>
<evidence type="ECO:0000313" key="4">
    <source>
        <dbReference type="Proteomes" id="UP000654993"/>
    </source>
</evidence>
<accession>A0A916QGC5</accession>
<reference evidence="3" key="2">
    <citation type="journal article" date="2021" name="Data Brief">
        <title>Draft genome sequence data of the facultative, thermophilic, xylanolytic bacterium Paenibacillus sp. strain DA-C8.</title>
        <authorList>
            <person name="Chhe C."/>
            <person name="Uke A."/>
            <person name="Baramee S."/>
            <person name="Ungkulpasvich U."/>
            <person name="Tachaapaikoon C."/>
            <person name="Pason P."/>
            <person name="Waeonukul R."/>
            <person name="Ratanakhanokchai K."/>
            <person name="Kosugi A."/>
        </authorList>
    </citation>
    <scope>NUCLEOTIDE SEQUENCE</scope>
    <source>
        <strain evidence="3">DA-C8</strain>
    </source>
</reference>
<name>A0A916QGC5_9BACL</name>
<comment type="caution">
    <text evidence="3">The sequence shown here is derived from an EMBL/GenBank/DDBJ whole genome shotgun (WGS) entry which is preliminary data.</text>
</comment>
<dbReference type="PANTHER" id="PTHR33542">
    <property type="entry name" value="SIROHYDROCHLORIN FERROCHELATASE, CHLOROPLASTIC"/>
    <property type="match status" value="1"/>
</dbReference>
<dbReference type="Pfam" id="PF01903">
    <property type="entry name" value="CbiX"/>
    <property type="match status" value="1"/>
</dbReference>
<dbReference type="RefSeq" id="WP_242457511.1">
    <property type="nucleotide sequence ID" value="NZ_BMAQ01000020.1"/>
</dbReference>
<keyword evidence="4" id="KW-1185">Reference proteome</keyword>
<keyword evidence="2" id="KW-0456">Lyase</keyword>
<reference evidence="3" key="1">
    <citation type="submission" date="2020-08" db="EMBL/GenBank/DDBJ databases">
        <authorList>
            <person name="Uke A."/>
            <person name="Chhe C."/>
            <person name="Baramee S."/>
            <person name="Kosugi A."/>
        </authorList>
    </citation>
    <scope>NUCLEOTIDE SEQUENCE</scope>
    <source>
        <strain evidence="3">DA-C8</strain>
    </source>
</reference>
<dbReference type="GO" id="GO:0046872">
    <property type="term" value="F:metal ion binding"/>
    <property type="evidence" value="ECO:0007669"/>
    <property type="project" value="UniProtKB-KW"/>
</dbReference>
<dbReference type="PANTHER" id="PTHR33542:SF3">
    <property type="entry name" value="SIROHYDROCHLORIN FERROCHELATASE, CHLOROPLASTIC"/>
    <property type="match status" value="1"/>
</dbReference>